<reference evidence="3" key="1">
    <citation type="journal article" date="2010" name="Genome Res.">
        <title>Population genomic sequencing of Coccidioides fungi reveals recent hybridization and transposon control.</title>
        <authorList>
            <person name="Neafsey D.E."/>
            <person name="Barker B.M."/>
            <person name="Sharpton T.J."/>
            <person name="Stajich J.E."/>
            <person name="Park D.J."/>
            <person name="Whiston E."/>
            <person name="Hung C.-Y."/>
            <person name="McMahan C."/>
            <person name="White J."/>
            <person name="Sykes S."/>
            <person name="Heiman D."/>
            <person name="Young S."/>
            <person name="Zeng Q."/>
            <person name="Abouelleil A."/>
            <person name="Aftuck L."/>
            <person name="Bessette D."/>
            <person name="Brown A."/>
            <person name="FitzGerald M."/>
            <person name="Lui A."/>
            <person name="Macdonald J.P."/>
            <person name="Priest M."/>
            <person name="Orbach M.J."/>
            <person name="Galgiani J.N."/>
            <person name="Kirkland T.N."/>
            <person name="Cole G.T."/>
            <person name="Birren B.W."/>
            <person name="Henn M.R."/>
            <person name="Taylor J.W."/>
            <person name="Rounsley S.D."/>
        </authorList>
    </citation>
    <scope>NUCLEOTIDE SEQUENCE [LARGE SCALE GENOMIC DNA]</scope>
    <source>
        <strain evidence="3">RMSCC 757 / Silveira</strain>
    </source>
</reference>
<sequence length="119" mass="13196">MPVGLFFFFSFLFFFFFPFLPLGLVIWRSGLIRSFISTRERKPTSSVPSFPERGNPGHLLTPGVPNVSVAVVDVKTPKIIYKKADCETTHGIHPSLRATSFEVSTCARLPVHMGISAVP</sequence>
<keyword evidence="1" id="KW-1133">Transmembrane helix</keyword>
<keyword evidence="1" id="KW-0472">Membrane</keyword>
<gene>
    <name evidence="2" type="ORF">CPSG_02070</name>
</gene>
<name>E9CX87_COCPS</name>
<evidence type="ECO:0000313" key="2">
    <source>
        <dbReference type="EMBL" id="EFW21913.1"/>
    </source>
</evidence>
<dbReference type="AlphaFoldDB" id="E9CX87"/>
<dbReference type="HOGENOM" id="CLU_2061292_0_0_1"/>
<dbReference type="VEuPathDB" id="FungiDB:CPSG_02070"/>
<keyword evidence="3" id="KW-1185">Reference proteome</keyword>
<accession>E9CX87</accession>
<dbReference type="Proteomes" id="UP000002497">
    <property type="component" value="Unassembled WGS sequence"/>
</dbReference>
<reference evidence="3" key="2">
    <citation type="submission" date="2010-03" db="EMBL/GenBank/DDBJ databases">
        <title>The genome sequence of Coccidioides posadasii strain Silveira.</title>
        <authorList>
            <consortium name="The Broad Institute Genome Sequencing Center for Infectious Disease"/>
            <person name="Neafsey D."/>
            <person name="Orbach M."/>
            <person name="Henn M.R."/>
            <person name="Cole G.T."/>
            <person name="Galgiani J."/>
            <person name="Gardner M.J."/>
            <person name="Kirkland T.N."/>
            <person name="Taylor J.W."/>
            <person name="Young S.K."/>
            <person name="Zeng Q."/>
            <person name="Koehrsen M."/>
            <person name="Alvarado L."/>
            <person name="Berlin A."/>
            <person name="Borenstein D."/>
            <person name="Chapman S.B."/>
            <person name="Chen Z."/>
            <person name="Engels R."/>
            <person name="Freedman E."/>
            <person name="Gellesch M."/>
            <person name="Goldberg J."/>
            <person name="Griggs A."/>
            <person name="Gujja S."/>
            <person name="Heilman E."/>
            <person name="Heiman D."/>
            <person name="Howarth C."/>
            <person name="Jen D."/>
            <person name="Larson L."/>
            <person name="Mehta T."/>
            <person name="Neiman D."/>
            <person name="Park D."/>
            <person name="Pearson M."/>
            <person name="Richards J."/>
            <person name="Roberts A."/>
            <person name="Saif S."/>
            <person name="Shea T."/>
            <person name="Shenoy N."/>
            <person name="Sisk P."/>
            <person name="Stolte C."/>
            <person name="Sykes S."/>
            <person name="Walk T."/>
            <person name="White J."/>
            <person name="Yandava C."/>
            <person name="Haas B."/>
            <person name="Nusbaum C."/>
            <person name="Birren B."/>
        </authorList>
    </citation>
    <scope>NUCLEOTIDE SEQUENCE [LARGE SCALE GENOMIC DNA]</scope>
    <source>
        <strain evidence="3">RMSCC 757 / Silveira</strain>
    </source>
</reference>
<feature type="transmembrane region" description="Helical" evidence="1">
    <location>
        <begin position="6"/>
        <end position="27"/>
    </location>
</feature>
<keyword evidence="1" id="KW-0812">Transmembrane</keyword>
<proteinExistence type="predicted"/>
<evidence type="ECO:0000313" key="3">
    <source>
        <dbReference type="Proteomes" id="UP000002497"/>
    </source>
</evidence>
<protein>
    <submittedName>
        <fullName evidence="2">Predicted protein</fullName>
    </submittedName>
</protein>
<evidence type="ECO:0000256" key="1">
    <source>
        <dbReference type="SAM" id="Phobius"/>
    </source>
</evidence>
<dbReference type="EMBL" id="GL636487">
    <property type="protein sequence ID" value="EFW21913.1"/>
    <property type="molecule type" value="Genomic_DNA"/>
</dbReference>
<organism evidence="3">
    <name type="scientific">Coccidioides posadasii (strain RMSCC 757 / Silveira)</name>
    <name type="common">Valley fever fungus</name>
    <dbReference type="NCBI Taxonomy" id="443226"/>
    <lineage>
        <taxon>Eukaryota</taxon>
        <taxon>Fungi</taxon>
        <taxon>Dikarya</taxon>
        <taxon>Ascomycota</taxon>
        <taxon>Pezizomycotina</taxon>
        <taxon>Eurotiomycetes</taxon>
        <taxon>Eurotiomycetidae</taxon>
        <taxon>Onygenales</taxon>
        <taxon>Onygenaceae</taxon>
        <taxon>Coccidioides</taxon>
    </lineage>
</organism>